<gene>
    <name evidence="6" type="ORF">GGQ83_001341</name>
</gene>
<dbReference type="AlphaFoldDB" id="A0A840ACC5"/>
<evidence type="ECO:0000256" key="1">
    <source>
        <dbReference type="ARBA" id="ARBA00004418"/>
    </source>
</evidence>
<dbReference type="Gene3D" id="3.40.190.10">
    <property type="entry name" value="Periplasmic binding protein-like II"/>
    <property type="match status" value="1"/>
</dbReference>
<evidence type="ECO:0000256" key="3">
    <source>
        <dbReference type="ARBA" id="ARBA00022729"/>
    </source>
</evidence>
<evidence type="ECO:0000313" key="6">
    <source>
        <dbReference type="EMBL" id="MBB3897904.1"/>
    </source>
</evidence>
<dbReference type="GO" id="GO:0030288">
    <property type="term" value="C:outer membrane-bounded periplasmic space"/>
    <property type="evidence" value="ECO:0007669"/>
    <property type="project" value="UniProtKB-ARBA"/>
</dbReference>
<dbReference type="PIRSF" id="PIRSF002741">
    <property type="entry name" value="MppA"/>
    <property type="match status" value="1"/>
</dbReference>
<protein>
    <submittedName>
        <fullName evidence="6">Peptide/nickel transport system substrate-binding protein</fullName>
    </submittedName>
</protein>
<dbReference type="Pfam" id="PF00496">
    <property type="entry name" value="SBP_bac_5"/>
    <property type="match status" value="1"/>
</dbReference>
<dbReference type="RefSeq" id="WP_184383018.1">
    <property type="nucleotide sequence ID" value="NZ_JACIDJ010000002.1"/>
</dbReference>
<dbReference type="Gene3D" id="3.10.105.10">
    <property type="entry name" value="Dipeptide-binding Protein, Domain 3"/>
    <property type="match status" value="1"/>
</dbReference>
<dbReference type="CDD" id="cd08511">
    <property type="entry name" value="PBP2_NikA_DppA_OppA_like_5"/>
    <property type="match status" value="1"/>
</dbReference>
<dbReference type="PANTHER" id="PTHR30290:SF38">
    <property type="entry name" value="D,D-DIPEPTIDE-BINDING PERIPLASMIC PROTEIN DDPA-RELATED"/>
    <property type="match status" value="1"/>
</dbReference>
<keyword evidence="7" id="KW-1185">Reference proteome</keyword>
<dbReference type="EMBL" id="JACIDJ010000002">
    <property type="protein sequence ID" value="MBB3897904.1"/>
    <property type="molecule type" value="Genomic_DNA"/>
</dbReference>
<feature type="signal peptide" evidence="4">
    <location>
        <begin position="1"/>
        <end position="21"/>
    </location>
</feature>
<feature type="domain" description="Solute-binding protein family 5" evidence="5">
    <location>
        <begin position="71"/>
        <end position="427"/>
    </location>
</feature>
<dbReference type="InterPro" id="IPR030678">
    <property type="entry name" value="Peptide/Ni-bd"/>
</dbReference>
<dbReference type="Proteomes" id="UP000553193">
    <property type="component" value="Unassembled WGS sequence"/>
</dbReference>
<comment type="similarity">
    <text evidence="2">Belongs to the bacterial solute-binding protein 5 family.</text>
</comment>
<dbReference type="GO" id="GO:1904680">
    <property type="term" value="F:peptide transmembrane transporter activity"/>
    <property type="evidence" value="ECO:0007669"/>
    <property type="project" value="TreeGrafter"/>
</dbReference>
<organism evidence="6 7">
    <name type="scientific">Roseococcus suduntuyensis</name>
    <dbReference type="NCBI Taxonomy" id="455361"/>
    <lineage>
        <taxon>Bacteria</taxon>
        <taxon>Pseudomonadati</taxon>
        <taxon>Pseudomonadota</taxon>
        <taxon>Alphaproteobacteria</taxon>
        <taxon>Acetobacterales</taxon>
        <taxon>Roseomonadaceae</taxon>
        <taxon>Roseococcus</taxon>
    </lineage>
</organism>
<dbReference type="SUPFAM" id="SSF53850">
    <property type="entry name" value="Periplasmic binding protein-like II"/>
    <property type="match status" value="1"/>
</dbReference>
<reference evidence="6 7" key="1">
    <citation type="submission" date="2020-08" db="EMBL/GenBank/DDBJ databases">
        <title>Genomic Encyclopedia of Type Strains, Phase IV (KMG-IV): sequencing the most valuable type-strain genomes for metagenomic binning, comparative biology and taxonomic classification.</title>
        <authorList>
            <person name="Goeker M."/>
        </authorList>
    </citation>
    <scope>NUCLEOTIDE SEQUENCE [LARGE SCALE GENOMIC DNA]</scope>
    <source>
        <strain evidence="6 7">DSM 19979</strain>
    </source>
</reference>
<keyword evidence="3 4" id="KW-0732">Signal</keyword>
<accession>A0A840ACC5</accession>
<evidence type="ECO:0000313" key="7">
    <source>
        <dbReference type="Proteomes" id="UP000553193"/>
    </source>
</evidence>
<dbReference type="GO" id="GO:0043190">
    <property type="term" value="C:ATP-binding cassette (ABC) transporter complex"/>
    <property type="evidence" value="ECO:0007669"/>
    <property type="project" value="InterPro"/>
</dbReference>
<sequence length="508" mass="56940">MRRHFVAAAMAVGVALGTGLAAQPAAAQQHLRIALREDPDILDPTLARTYVGRIVFASLCDKLFDINEQLEVVPMLATGYRWENPTTLIITLREGVRFHDGERMDAEAVVYSLNRHASFQGSFRRSELTGIEKVEAVDPLTVRITLRAPSAAFLSVLTDRSGMILSPRAAEAAGRDFGLRPVCAGPFRFVERVAQSRIVVERFADYWNPSVIHLDRITYLPIPDNNARIANVQSGAVEFAERMEPDHVEMVARNNRLRVVQVPELGYQGITYNLNNGPRAQTPFGQNPRVREAFELAIDRAAINQVVYSGAYTPTAQAVPPANPFHVRDFQPEARNVARARQLLREAGVQTPVRVELTVPNNPDLRQVGEVIQAMVREAGFELRINAMEFASSLQASTRGEFETFLLGWSGRVDPDGNIYTFVHSRGPANDGRYSNPEADRLLDAARVELDADRRRALYAELNQVSLRQDRARMYLWHRKNIFIHSTRLQGYVPVPDGMIRVQGLRLN</sequence>
<comment type="subcellular location">
    <subcellularLocation>
        <location evidence="1">Periplasm</location>
    </subcellularLocation>
</comment>
<dbReference type="PANTHER" id="PTHR30290">
    <property type="entry name" value="PERIPLASMIC BINDING COMPONENT OF ABC TRANSPORTER"/>
    <property type="match status" value="1"/>
</dbReference>
<dbReference type="InterPro" id="IPR039424">
    <property type="entry name" value="SBP_5"/>
</dbReference>
<evidence type="ECO:0000256" key="4">
    <source>
        <dbReference type="SAM" id="SignalP"/>
    </source>
</evidence>
<comment type="caution">
    <text evidence="6">The sequence shown here is derived from an EMBL/GenBank/DDBJ whole genome shotgun (WGS) entry which is preliminary data.</text>
</comment>
<feature type="chain" id="PRO_5032652750" evidence="4">
    <location>
        <begin position="22"/>
        <end position="508"/>
    </location>
</feature>
<dbReference type="GO" id="GO:0015833">
    <property type="term" value="P:peptide transport"/>
    <property type="evidence" value="ECO:0007669"/>
    <property type="project" value="TreeGrafter"/>
</dbReference>
<evidence type="ECO:0000259" key="5">
    <source>
        <dbReference type="Pfam" id="PF00496"/>
    </source>
</evidence>
<dbReference type="InterPro" id="IPR000914">
    <property type="entry name" value="SBP_5_dom"/>
</dbReference>
<proteinExistence type="inferred from homology"/>
<name>A0A840ACC5_9PROT</name>
<dbReference type="Gene3D" id="3.90.76.10">
    <property type="entry name" value="Dipeptide-binding Protein, Domain 1"/>
    <property type="match status" value="1"/>
</dbReference>
<evidence type="ECO:0000256" key="2">
    <source>
        <dbReference type="ARBA" id="ARBA00005695"/>
    </source>
</evidence>